<reference evidence="1 2" key="2">
    <citation type="submission" date="2013-09" db="EMBL/GenBank/DDBJ databases">
        <title>Whole genome comparison of six Crocosphaera watsonii strains with differing phenotypes.</title>
        <authorList>
            <person name="Bench S.R."/>
            <person name="Heller P."/>
            <person name="Frank I."/>
            <person name="Arciniega M."/>
            <person name="Shilova I.N."/>
            <person name="Zehr J.P."/>
        </authorList>
    </citation>
    <scope>NUCLEOTIDE SEQUENCE [LARGE SCALE GENOMIC DNA]</scope>
    <source>
        <strain evidence="1 2">WH 0005</strain>
    </source>
</reference>
<evidence type="ECO:0000313" key="2">
    <source>
        <dbReference type="Proteomes" id="UP000017981"/>
    </source>
</evidence>
<accession>T2IMW2</accession>
<proteinExistence type="predicted"/>
<dbReference type="AlphaFoldDB" id="T2IMW2"/>
<comment type="caution">
    <text evidence="1">The sequence shown here is derived from an EMBL/GenBank/DDBJ whole genome shotgun (WGS) entry which is preliminary data.</text>
</comment>
<reference evidence="1 2" key="1">
    <citation type="submission" date="2013-01" db="EMBL/GenBank/DDBJ databases">
        <authorList>
            <person name="Bench S."/>
        </authorList>
    </citation>
    <scope>NUCLEOTIDE SEQUENCE [LARGE SCALE GENOMIC DNA]</scope>
    <source>
        <strain evidence="1 2">WH 0005</strain>
    </source>
</reference>
<gene>
    <name evidence="1" type="ORF">CWATWH0005_5836</name>
</gene>
<name>T2IMW2_CROWT</name>
<sequence>MHLANKFSQWQPKCFTDEEWEELFFSYQGYTPAEIATAVRLVQSKIFSKLIDANLNQEQLIDALNNYPLDHPLDLYQQLLEMKQQVKAAINIPILQKQIAEIAMNEAFARPVMGEDTSRFAKPKNNYSFIN</sequence>
<dbReference type="EMBL" id="CAQL01000250">
    <property type="protein sequence ID" value="CCQ54896.1"/>
    <property type="molecule type" value="Genomic_DNA"/>
</dbReference>
<evidence type="ECO:0000313" key="1">
    <source>
        <dbReference type="EMBL" id="CCQ54896.1"/>
    </source>
</evidence>
<dbReference type="Proteomes" id="UP000017981">
    <property type="component" value="Unassembled WGS sequence"/>
</dbReference>
<organism evidence="1 2">
    <name type="scientific">Crocosphaera watsonii WH 0005</name>
    <dbReference type="NCBI Taxonomy" id="423472"/>
    <lineage>
        <taxon>Bacteria</taxon>
        <taxon>Bacillati</taxon>
        <taxon>Cyanobacteriota</taxon>
        <taxon>Cyanophyceae</taxon>
        <taxon>Oscillatoriophycideae</taxon>
        <taxon>Chroococcales</taxon>
        <taxon>Aphanothecaceae</taxon>
        <taxon>Crocosphaera</taxon>
    </lineage>
</organism>
<protein>
    <submittedName>
        <fullName evidence="1">ATPase</fullName>
    </submittedName>
</protein>